<gene>
    <name evidence="3" type="ORF">BJ508DRAFT_314929</name>
</gene>
<evidence type="ECO:0000313" key="3">
    <source>
        <dbReference type="EMBL" id="RPA72225.1"/>
    </source>
</evidence>
<dbReference type="AlphaFoldDB" id="A0A3N4HD67"/>
<feature type="chain" id="PRO_5018237257" evidence="2">
    <location>
        <begin position="23"/>
        <end position="136"/>
    </location>
</feature>
<dbReference type="EMBL" id="ML119872">
    <property type="protein sequence ID" value="RPA72225.1"/>
    <property type="molecule type" value="Genomic_DNA"/>
</dbReference>
<feature type="region of interest" description="Disordered" evidence="1">
    <location>
        <begin position="114"/>
        <end position="136"/>
    </location>
</feature>
<evidence type="ECO:0000256" key="1">
    <source>
        <dbReference type="SAM" id="MobiDB-lite"/>
    </source>
</evidence>
<dbReference type="Proteomes" id="UP000275078">
    <property type="component" value="Unassembled WGS sequence"/>
</dbReference>
<sequence>MQFSTLLPLLLALAPAIPLTSASSSSSSETHQAGPFPSFPPGSRPSLLHAALLERHRLTHPPDTPSSYDGPKFWNPIGAHPCVKECIPEYYDLQYLQDLEVRSKILQCLERECPRSQKESEVQEDGIEAGGEKTEL</sequence>
<evidence type="ECO:0000313" key="4">
    <source>
        <dbReference type="Proteomes" id="UP000275078"/>
    </source>
</evidence>
<feature type="region of interest" description="Disordered" evidence="1">
    <location>
        <begin position="22"/>
        <end position="46"/>
    </location>
</feature>
<keyword evidence="4" id="KW-1185">Reference proteome</keyword>
<accession>A0A3N4HD67</accession>
<name>A0A3N4HD67_ASCIM</name>
<evidence type="ECO:0000256" key="2">
    <source>
        <dbReference type="SAM" id="SignalP"/>
    </source>
</evidence>
<keyword evidence="2" id="KW-0732">Signal</keyword>
<reference evidence="3 4" key="1">
    <citation type="journal article" date="2018" name="Nat. Ecol. Evol.">
        <title>Pezizomycetes genomes reveal the molecular basis of ectomycorrhizal truffle lifestyle.</title>
        <authorList>
            <person name="Murat C."/>
            <person name="Payen T."/>
            <person name="Noel B."/>
            <person name="Kuo A."/>
            <person name="Morin E."/>
            <person name="Chen J."/>
            <person name="Kohler A."/>
            <person name="Krizsan K."/>
            <person name="Balestrini R."/>
            <person name="Da Silva C."/>
            <person name="Montanini B."/>
            <person name="Hainaut M."/>
            <person name="Levati E."/>
            <person name="Barry K.W."/>
            <person name="Belfiori B."/>
            <person name="Cichocki N."/>
            <person name="Clum A."/>
            <person name="Dockter R.B."/>
            <person name="Fauchery L."/>
            <person name="Guy J."/>
            <person name="Iotti M."/>
            <person name="Le Tacon F."/>
            <person name="Lindquist E.A."/>
            <person name="Lipzen A."/>
            <person name="Malagnac F."/>
            <person name="Mello A."/>
            <person name="Molinier V."/>
            <person name="Miyauchi S."/>
            <person name="Poulain J."/>
            <person name="Riccioni C."/>
            <person name="Rubini A."/>
            <person name="Sitrit Y."/>
            <person name="Splivallo R."/>
            <person name="Traeger S."/>
            <person name="Wang M."/>
            <person name="Zifcakova L."/>
            <person name="Wipf D."/>
            <person name="Zambonelli A."/>
            <person name="Paolocci F."/>
            <person name="Nowrousian M."/>
            <person name="Ottonello S."/>
            <person name="Baldrian P."/>
            <person name="Spatafora J.W."/>
            <person name="Henrissat B."/>
            <person name="Nagy L.G."/>
            <person name="Aury J.M."/>
            <person name="Wincker P."/>
            <person name="Grigoriev I.V."/>
            <person name="Bonfante P."/>
            <person name="Martin F.M."/>
        </authorList>
    </citation>
    <scope>NUCLEOTIDE SEQUENCE [LARGE SCALE GENOMIC DNA]</scope>
    <source>
        <strain evidence="3 4">RN42</strain>
    </source>
</reference>
<organism evidence="3 4">
    <name type="scientific">Ascobolus immersus RN42</name>
    <dbReference type="NCBI Taxonomy" id="1160509"/>
    <lineage>
        <taxon>Eukaryota</taxon>
        <taxon>Fungi</taxon>
        <taxon>Dikarya</taxon>
        <taxon>Ascomycota</taxon>
        <taxon>Pezizomycotina</taxon>
        <taxon>Pezizomycetes</taxon>
        <taxon>Pezizales</taxon>
        <taxon>Ascobolaceae</taxon>
        <taxon>Ascobolus</taxon>
    </lineage>
</organism>
<feature type="signal peptide" evidence="2">
    <location>
        <begin position="1"/>
        <end position="22"/>
    </location>
</feature>
<proteinExistence type="predicted"/>
<protein>
    <submittedName>
        <fullName evidence="3">Uncharacterized protein</fullName>
    </submittedName>
</protein>